<evidence type="ECO:0000313" key="1">
    <source>
        <dbReference type="EMBL" id="KRM94113.1"/>
    </source>
</evidence>
<comment type="caution">
    <text evidence="1">The sequence shown here is derived from an EMBL/GenBank/DDBJ whole genome shotgun (WGS) entry which is preliminary data.</text>
</comment>
<sequence>MELMKPKPPEIMTELRQNIVRMPDVIRKASGIVIFGKRIRSIIFSTDIAIIKNTNADAVIAVYPFTPHPAIMQSISMVADIPVFSGVGGGLTSGRRSANISLFAESLGSIGVVVNAPTSLETIRVMNDIIDIPIILTVVTAHQDLKPRLAAGIDIVNVSGGPQTPALVAQIRQQYPKLPIIATGGKTDADIENVIAAGANAVTYTPPTNSALFKTKMAQYREAARKHNN</sequence>
<reference evidence="1 2" key="1">
    <citation type="journal article" date="2015" name="Genome Announc.">
        <title>Expanding the biotechnology potential of lactobacilli through comparative genomics of 213 strains and associated genera.</title>
        <authorList>
            <person name="Sun Z."/>
            <person name="Harris H.M."/>
            <person name="McCann A."/>
            <person name="Guo C."/>
            <person name="Argimon S."/>
            <person name="Zhang W."/>
            <person name="Yang X."/>
            <person name="Jeffery I.B."/>
            <person name="Cooney J.C."/>
            <person name="Kagawa T.F."/>
            <person name="Liu W."/>
            <person name="Song Y."/>
            <person name="Salvetti E."/>
            <person name="Wrobel A."/>
            <person name="Rasinkangas P."/>
            <person name="Parkhill J."/>
            <person name="Rea M.C."/>
            <person name="O'Sullivan O."/>
            <person name="Ritari J."/>
            <person name="Douillard F.P."/>
            <person name="Paul Ross R."/>
            <person name="Yang R."/>
            <person name="Briner A.E."/>
            <person name="Felis G.E."/>
            <person name="de Vos W.M."/>
            <person name="Barrangou R."/>
            <person name="Klaenhammer T.R."/>
            <person name="Caufield P.W."/>
            <person name="Cui Y."/>
            <person name="Zhang H."/>
            <person name="O'Toole P.W."/>
        </authorList>
    </citation>
    <scope>NUCLEOTIDE SEQUENCE [LARGE SCALE GENOMIC DNA]</scope>
    <source>
        <strain evidence="1 2">DSM 20253</strain>
    </source>
</reference>
<evidence type="ECO:0008006" key="3">
    <source>
        <dbReference type="Google" id="ProtNLM"/>
    </source>
</evidence>
<name>A0A0R2CQL0_9LACO</name>
<gene>
    <name evidence="1" type="ORF">FC24_GL000382</name>
</gene>
<accession>A0A0R2CQL0</accession>
<evidence type="ECO:0000313" key="2">
    <source>
        <dbReference type="Proteomes" id="UP000051638"/>
    </source>
</evidence>
<dbReference type="SUPFAM" id="SSF51395">
    <property type="entry name" value="FMN-linked oxidoreductases"/>
    <property type="match status" value="1"/>
</dbReference>
<dbReference type="InterPro" id="IPR013785">
    <property type="entry name" value="Aldolase_TIM"/>
</dbReference>
<dbReference type="Proteomes" id="UP000051638">
    <property type="component" value="Unassembled WGS sequence"/>
</dbReference>
<protein>
    <recommendedName>
        <fullName evidence="3">Hydrolase</fullName>
    </recommendedName>
</protein>
<dbReference type="Gene3D" id="3.20.20.70">
    <property type="entry name" value="Aldolase class I"/>
    <property type="match status" value="1"/>
</dbReference>
<dbReference type="STRING" id="1423796.FC24_GL000382"/>
<dbReference type="PATRIC" id="fig|1423796.3.peg.394"/>
<organism evidence="1 2">
    <name type="scientific">Loigolactobacillus rennini DSM 20253</name>
    <dbReference type="NCBI Taxonomy" id="1423796"/>
    <lineage>
        <taxon>Bacteria</taxon>
        <taxon>Bacillati</taxon>
        <taxon>Bacillota</taxon>
        <taxon>Bacilli</taxon>
        <taxon>Lactobacillales</taxon>
        <taxon>Lactobacillaceae</taxon>
        <taxon>Loigolactobacillus</taxon>
    </lineage>
</organism>
<keyword evidence="2" id="KW-1185">Reference proteome</keyword>
<dbReference type="EMBL" id="AYYI01000092">
    <property type="protein sequence ID" value="KRM94113.1"/>
    <property type="molecule type" value="Genomic_DNA"/>
</dbReference>
<dbReference type="AlphaFoldDB" id="A0A0R2CQL0"/>
<proteinExistence type="predicted"/>